<comment type="caution">
    <text evidence="5">The sequence shown here is derived from an EMBL/GenBank/DDBJ whole genome shotgun (WGS) entry which is preliminary data.</text>
</comment>
<organism evidence="5 6">
    <name type="scientific">Onychostoma macrolepis</name>
    <dbReference type="NCBI Taxonomy" id="369639"/>
    <lineage>
        <taxon>Eukaryota</taxon>
        <taxon>Metazoa</taxon>
        <taxon>Chordata</taxon>
        <taxon>Craniata</taxon>
        <taxon>Vertebrata</taxon>
        <taxon>Euteleostomi</taxon>
        <taxon>Actinopterygii</taxon>
        <taxon>Neopterygii</taxon>
        <taxon>Teleostei</taxon>
        <taxon>Ostariophysi</taxon>
        <taxon>Cypriniformes</taxon>
        <taxon>Cyprinidae</taxon>
        <taxon>Acrossocheilinae</taxon>
        <taxon>Onychostoma</taxon>
    </lineage>
</organism>
<accession>A0A7J6C5G5</accession>
<dbReference type="PANTHER" id="PTHR23268">
    <property type="entry name" value="T-CELL RECEPTOR BETA CHAIN"/>
    <property type="match status" value="1"/>
</dbReference>
<dbReference type="EMBL" id="JAAMOB010000017">
    <property type="protein sequence ID" value="KAF4102518.1"/>
    <property type="molecule type" value="Genomic_DNA"/>
</dbReference>
<dbReference type="AlphaFoldDB" id="A0A7J6C5G5"/>
<dbReference type="InterPro" id="IPR036179">
    <property type="entry name" value="Ig-like_dom_sf"/>
</dbReference>
<gene>
    <name evidence="5" type="ORF">G5714_017318</name>
</gene>
<dbReference type="InterPro" id="IPR013783">
    <property type="entry name" value="Ig-like_fold"/>
</dbReference>
<dbReference type="Gene3D" id="2.60.40.10">
    <property type="entry name" value="Immunoglobulins"/>
    <property type="match status" value="2"/>
</dbReference>
<dbReference type="SMART" id="SM00409">
    <property type="entry name" value="IG"/>
    <property type="match status" value="1"/>
</dbReference>
<feature type="domain" description="Ig-like" evidence="4">
    <location>
        <begin position="35"/>
        <end position="111"/>
    </location>
</feature>
<feature type="signal peptide" evidence="3">
    <location>
        <begin position="1"/>
        <end position="21"/>
    </location>
</feature>
<evidence type="ECO:0000256" key="1">
    <source>
        <dbReference type="ARBA" id="ARBA00022729"/>
    </source>
</evidence>
<evidence type="ECO:0000313" key="6">
    <source>
        <dbReference type="Proteomes" id="UP000579812"/>
    </source>
</evidence>
<dbReference type="InterPro" id="IPR003599">
    <property type="entry name" value="Ig_sub"/>
</dbReference>
<dbReference type="Pfam" id="PF07686">
    <property type="entry name" value="V-set"/>
    <property type="match status" value="1"/>
</dbReference>
<feature type="chain" id="PRO_5029523930" description="Ig-like domain-containing protein" evidence="3">
    <location>
        <begin position="22"/>
        <end position="200"/>
    </location>
</feature>
<dbReference type="PROSITE" id="PS50835">
    <property type="entry name" value="IG_LIKE"/>
    <property type="match status" value="1"/>
</dbReference>
<name>A0A7J6C5G5_9TELE</name>
<evidence type="ECO:0000259" key="4">
    <source>
        <dbReference type="PROSITE" id="PS50835"/>
    </source>
</evidence>
<proteinExistence type="predicted"/>
<dbReference type="InterPro" id="IPR050413">
    <property type="entry name" value="TCR_beta_variable"/>
</dbReference>
<dbReference type="Proteomes" id="UP000579812">
    <property type="component" value="Unassembled WGS sequence"/>
</dbReference>
<dbReference type="GO" id="GO:0007166">
    <property type="term" value="P:cell surface receptor signaling pathway"/>
    <property type="evidence" value="ECO:0007669"/>
    <property type="project" value="TreeGrafter"/>
</dbReference>
<dbReference type="SUPFAM" id="SSF48726">
    <property type="entry name" value="Immunoglobulin"/>
    <property type="match status" value="2"/>
</dbReference>
<dbReference type="CDD" id="cd00099">
    <property type="entry name" value="IgV"/>
    <property type="match status" value="1"/>
</dbReference>
<keyword evidence="1 3" id="KW-0732">Signal</keyword>
<evidence type="ECO:0000313" key="5">
    <source>
        <dbReference type="EMBL" id="KAF4102518.1"/>
    </source>
</evidence>
<keyword evidence="6" id="KW-1185">Reference proteome</keyword>
<dbReference type="InterPro" id="IPR013106">
    <property type="entry name" value="Ig_V-set"/>
</dbReference>
<dbReference type="GO" id="GO:0002376">
    <property type="term" value="P:immune system process"/>
    <property type="evidence" value="ECO:0007669"/>
    <property type="project" value="UniProtKB-KW"/>
</dbReference>
<reference evidence="5 6" key="1">
    <citation type="submission" date="2020-04" db="EMBL/GenBank/DDBJ databases">
        <title>Chromosome-level genome assembly of a cyprinid fish Onychostoma macrolepis by integration of Nanopore Sequencing, Bionano and Hi-C technology.</title>
        <authorList>
            <person name="Wang D."/>
        </authorList>
    </citation>
    <scope>NUCLEOTIDE SEQUENCE [LARGE SCALE GENOMIC DNA]</scope>
    <source>
        <strain evidence="5">SWU-2019</strain>
        <tissue evidence="5">Muscle</tissue>
    </source>
</reference>
<evidence type="ECO:0000256" key="3">
    <source>
        <dbReference type="SAM" id="SignalP"/>
    </source>
</evidence>
<dbReference type="GO" id="GO:0005886">
    <property type="term" value="C:plasma membrane"/>
    <property type="evidence" value="ECO:0007669"/>
    <property type="project" value="TreeGrafter"/>
</dbReference>
<dbReference type="SMART" id="SM00406">
    <property type="entry name" value="IGv"/>
    <property type="match status" value="2"/>
</dbReference>
<dbReference type="InterPro" id="IPR007110">
    <property type="entry name" value="Ig-like_dom"/>
</dbReference>
<protein>
    <recommendedName>
        <fullName evidence="4">Ig-like domain-containing protein</fullName>
    </recommendedName>
</protein>
<evidence type="ECO:0000256" key="2">
    <source>
        <dbReference type="ARBA" id="ARBA00022859"/>
    </source>
</evidence>
<dbReference type="PANTHER" id="PTHR23268:SF124">
    <property type="entry name" value="IG-LIKE DOMAIN-CONTAINING PROTEIN"/>
    <property type="match status" value="1"/>
</dbReference>
<sequence length="200" mass="23021">MKQITFIFLYVLFWFTYVSLGSSIDQPPDMIKRLGDTVNISCTHTYSSYYYLYWYQQTAQGESFKLLGHLYMTTFNPEKDYGRFHIYGKSQTHGTLQISSVTSEDSAVYFCAWPKYISSLLGSSVEMHCYQNDTDYDYKYWYRQIKGEGPVLIASIIGTAESFEKGFDTGFKVSSIETKKWTLKVDVIEGIDAVYLCAAS</sequence>
<keyword evidence="2" id="KW-0391">Immunity</keyword>